<dbReference type="InterPro" id="IPR001254">
    <property type="entry name" value="Trypsin_dom"/>
</dbReference>
<accession>A0AAE3KAH4</accession>
<feature type="domain" description="Peptidase S1" evidence="3">
    <location>
        <begin position="19"/>
        <end position="331"/>
    </location>
</feature>
<dbReference type="Pfam" id="PF00089">
    <property type="entry name" value="Trypsin"/>
    <property type="match status" value="1"/>
</dbReference>
<proteinExistence type="predicted"/>
<evidence type="ECO:0000313" key="4">
    <source>
        <dbReference type="EMBL" id="MCP1674315.1"/>
    </source>
</evidence>
<feature type="region of interest" description="Disordered" evidence="1">
    <location>
        <begin position="479"/>
        <end position="540"/>
    </location>
</feature>
<dbReference type="GO" id="GO:0004252">
    <property type="term" value="F:serine-type endopeptidase activity"/>
    <property type="evidence" value="ECO:0007669"/>
    <property type="project" value="InterPro"/>
</dbReference>
<dbReference type="Gene3D" id="2.60.40.10">
    <property type="entry name" value="Immunoglobulins"/>
    <property type="match status" value="1"/>
</dbReference>
<dbReference type="PRINTS" id="PR00722">
    <property type="entry name" value="CHYMOTRYPSIN"/>
</dbReference>
<dbReference type="InterPro" id="IPR013783">
    <property type="entry name" value="Ig-like_fold"/>
</dbReference>
<dbReference type="SUPFAM" id="SSF50494">
    <property type="entry name" value="Trypsin-like serine proteases"/>
    <property type="match status" value="1"/>
</dbReference>
<feature type="compositionally biased region" description="Gly residues" evidence="1">
    <location>
        <begin position="508"/>
        <end position="520"/>
    </location>
</feature>
<dbReference type="GO" id="GO:0016020">
    <property type="term" value="C:membrane"/>
    <property type="evidence" value="ECO:0007669"/>
    <property type="project" value="InterPro"/>
</dbReference>
<feature type="chain" id="PRO_5041995357" evidence="2">
    <location>
        <begin position="25"/>
        <end position="567"/>
    </location>
</feature>
<name>A0AAE3KAH4_9GAMM</name>
<dbReference type="PROSITE" id="PS50240">
    <property type="entry name" value="TRYPSIN_DOM"/>
    <property type="match status" value="1"/>
</dbReference>
<comment type="caution">
    <text evidence="4">The sequence shown here is derived from an EMBL/GenBank/DDBJ whole genome shotgun (WGS) entry which is preliminary data.</text>
</comment>
<reference evidence="4" key="1">
    <citation type="submission" date="2022-03" db="EMBL/GenBank/DDBJ databases">
        <title>Genomic Encyclopedia of Type Strains, Phase III (KMG-III): the genomes of soil and plant-associated and newly described type strains.</title>
        <authorList>
            <person name="Whitman W."/>
        </authorList>
    </citation>
    <scope>NUCLEOTIDE SEQUENCE</scope>
    <source>
        <strain evidence="4">ANL 6-2</strain>
    </source>
</reference>
<dbReference type="InterPro" id="IPR001314">
    <property type="entry name" value="Peptidase_S1A"/>
</dbReference>
<dbReference type="Pfam" id="PF05345">
    <property type="entry name" value="He_PIG"/>
    <property type="match status" value="1"/>
</dbReference>
<evidence type="ECO:0000256" key="2">
    <source>
        <dbReference type="SAM" id="SignalP"/>
    </source>
</evidence>
<protein>
    <submittedName>
        <fullName evidence="4">Membrane protein YgcG</fullName>
    </submittedName>
</protein>
<feature type="signal peptide" evidence="2">
    <location>
        <begin position="1"/>
        <end position="24"/>
    </location>
</feature>
<keyword evidence="5" id="KW-1185">Reference proteome</keyword>
<evidence type="ECO:0000256" key="1">
    <source>
        <dbReference type="SAM" id="MobiDB-lite"/>
    </source>
</evidence>
<dbReference type="RefSeq" id="WP_253476238.1">
    <property type="nucleotide sequence ID" value="NZ_JALJXV010000003.1"/>
</dbReference>
<evidence type="ECO:0000313" key="5">
    <source>
        <dbReference type="Proteomes" id="UP001205843"/>
    </source>
</evidence>
<dbReference type="SUPFAM" id="SSF49313">
    <property type="entry name" value="Cadherin-like"/>
    <property type="match status" value="1"/>
</dbReference>
<dbReference type="GO" id="GO:0005509">
    <property type="term" value="F:calcium ion binding"/>
    <property type="evidence" value="ECO:0007669"/>
    <property type="project" value="InterPro"/>
</dbReference>
<dbReference type="AlphaFoldDB" id="A0AAE3KAH4"/>
<dbReference type="InterPro" id="IPR006644">
    <property type="entry name" value="Cadg"/>
</dbReference>
<organism evidence="4 5">
    <name type="scientific">Natronocella acetinitrilica</name>
    <dbReference type="NCBI Taxonomy" id="414046"/>
    <lineage>
        <taxon>Bacteria</taxon>
        <taxon>Pseudomonadati</taxon>
        <taxon>Pseudomonadota</taxon>
        <taxon>Gammaproteobacteria</taxon>
        <taxon>Chromatiales</taxon>
        <taxon>Ectothiorhodospiraceae</taxon>
        <taxon>Natronocella</taxon>
    </lineage>
</organism>
<evidence type="ECO:0000259" key="3">
    <source>
        <dbReference type="PROSITE" id="PS50240"/>
    </source>
</evidence>
<dbReference type="Proteomes" id="UP001205843">
    <property type="component" value="Unassembled WGS sequence"/>
</dbReference>
<dbReference type="SMART" id="SM00736">
    <property type="entry name" value="CADG"/>
    <property type="match status" value="1"/>
</dbReference>
<keyword evidence="2" id="KW-0732">Signal</keyword>
<dbReference type="InterPro" id="IPR043504">
    <property type="entry name" value="Peptidase_S1_PA_chymotrypsin"/>
</dbReference>
<dbReference type="GO" id="GO:0006508">
    <property type="term" value="P:proteolysis"/>
    <property type="evidence" value="ECO:0007669"/>
    <property type="project" value="InterPro"/>
</dbReference>
<sequence length="567" mass="59887">MAGIRWRQHALAVALLAAPLGASAITWDINRTEADTIVRNTTDHPFGSIVRVLTEAITLPNGDRVVYACTGTPIGDRLILYAAHCPKPGMRRSTMELPLEGKERLVIHGNVYPAPGYDLSVNPWEQRHVPDIALLHLDQPLPPEIKRFTIGDISFNPHGLMIDQVGYGRSGTGQTGAARDASSTVKRHARNEIDRVEAEGNYLASDFDGGRLLPYQYCLRTCGDPGDPGPGSTLGTNVLGSPGLGPWEGTVGRGDSGGPALFNPSTALAYGLQHWEEDVPIYVKLVPNEYVIVGVTSYAYRPVSGPWSSYGSLTYHANPYVLLDWIRTFDGGVQASAVINTVERAQAPPPEGDFMPVNLPEPVAPTEDAAPDPVLASSVQELAAPRLSHPLQDQAVAVGETLEWHLPKDRFESPSALTFRASLYPDEPLPHWMAFDPQSATLHGVPGHDSDERYWVRITATDSNEAEGIAVFALNVSGQDPSLIGPPDNGAPAGPSPPDSEADDSVAGGDGDGGASGSAGSGSSSSGGSSGGGCSGSIASRHDPLAPVVALLLGLALVRQRAARKSD</sequence>
<dbReference type="InterPro" id="IPR015919">
    <property type="entry name" value="Cadherin-like_sf"/>
</dbReference>
<gene>
    <name evidence="4" type="ORF">J2T57_001417</name>
</gene>
<dbReference type="EMBL" id="JALJXV010000003">
    <property type="protein sequence ID" value="MCP1674315.1"/>
    <property type="molecule type" value="Genomic_DNA"/>
</dbReference>
<dbReference type="InterPro" id="IPR009003">
    <property type="entry name" value="Peptidase_S1_PA"/>
</dbReference>
<dbReference type="Gene3D" id="2.40.10.10">
    <property type="entry name" value="Trypsin-like serine proteases"/>
    <property type="match status" value="1"/>
</dbReference>